<dbReference type="SUPFAM" id="SSF88723">
    <property type="entry name" value="PIN domain-like"/>
    <property type="match status" value="1"/>
</dbReference>
<keyword evidence="3" id="KW-0378">Hydrolase</keyword>
<comment type="caution">
    <text evidence="6">The sequence shown here is derived from an EMBL/GenBank/DDBJ whole genome shotgun (WGS) entry which is preliminary data.</text>
</comment>
<keyword evidence="7" id="KW-1185">Reference proteome</keyword>
<keyword evidence="4" id="KW-0460">Magnesium</keyword>
<accession>A0ABU2H8T6</accession>
<keyword evidence="2" id="KW-0479">Metal-binding</keyword>
<dbReference type="PANTHER" id="PTHR36173:SF2">
    <property type="entry name" value="RIBONUCLEASE VAPC16"/>
    <property type="match status" value="1"/>
</dbReference>
<dbReference type="Pfam" id="PF01850">
    <property type="entry name" value="PIN"/>
    <property type="match status" value="1"/>
</dbReference>
<evidence type="ECO:0000256" key="4">
    <source>
        <dbReference type="ARBA" id="ARBA00022842"/>
    </source>
</evidence>
<evidence type="ECO:0000256" key="1">
    <source>
        <dbReference type="ARBA" id="ARBA00022722"/>
    </source>
</evidence>
<dbReference type="InterPro" id="IPR041705">
    <property type="entry name" value="PIN_Sll0205"/>
</dbReference>
<dbReference type="InterPro" id="IPR029060">
    <property type="entry name" value="PIN-like_dom_sf"/>
</dbReference>
<reference evidence="7" key="1">
    <citation type="submission" date="2023-07" db="EMBL/GenBank/DDBJ databases">
        <title>Novel species in the genus Lipingzhangella isolated from Sambhar Salt Lake.</title>
        <authorList>
            <person name="Jiya N."/>
            <person name="Kajale S."/>
            <person name="Sharma A."/>
        </authorList>
    </citation>
    <scope>NUCLEOTIDE SEQUENCE [LARGE SCALE GENOMIC DNA]</scope>
    <source>
        <strain evidence="7">LS1_29</strain>
    </source>
</reference>
<evidence type="ECO:0000256" key="2">
    <source>
        <dbReference type="ARBA" id="ARBA00022723"/>
    </source>
</evidence>
<dbReference type="EMBL" id="JAVLVT010000007">
    <property type="protein sequence ID" value="MDS1271709.1"/>
    <property type="molecule type" value="Genomic_DNA"/>
</dbReference>
<dbReference type="Gene3D" id="3.40.50.1010">
    <property type="entry name" value="5'-nuclease"/>
    <property type="match status" value="1"/>
</dbReference>
<dbReference type="CDD" id="cd09872">
    <property type="entry name" value="PIN_Sll0205-like"/>
    <property type="match status" value="1"/>
</dbReference>
<dbReference type="InterPro" id="IPR002716">
    <property type="entry name" value="PIN_dom"/>
</dbReference>
<proteinExistence type="predicted"/>
<evidence type="ECO:0000256" key="3">
    <source>
        <dbReference type="ARBA" id="ARBA00022801"/>
    </source>
</evidence>
<protein>
    <submittedName>
        <fullName evidence="6">Type II toxin-antitoxin system VapC family toxin</fullName>
    </submittedName>
</protein>
<dbReference type="RefSeq" id="WP_310913272.1">
    <property type="nucleotide sequence ID" value="NZ_JAVLVT010000007.1"/>
</dbReference>
<evidence type="ECO:0000313" key="7">
    <source>
        <dbReference type="Proteomes" id="UP001250214"/>
    </source>
</evidence>
<feature type="domain" description="PIN" evidence="5">
    <location>
        <begin position="4"/>
        <end position="118"/>
    </location>
</feature>
<name>A0ABU2H8T6_9ACTN</name>
<sequence length="127" mass="14111">MRLLLDTCVLLWWFEDHPALAPQACAAIAERANDVYVSSVSAVEIAVKSSLGKLKIPADPQEQVAADGFTLLPLTFQHGMQLQTLPWHHRDPFDRMLIAQAQVENLTIVTADRIFADYEVPTLSARA</sequence>
<evidence type="ECO:0000313" key="6">
    <source>
        <dbReference type="EMBL" id="MDS1271709.1"/>
    </source>
</evidence>
<gene>
    <name evidence="6" type="ORF">RIF23_15545</name>
</gene>
<keyword evidence="1" id="KW-0540">Nuclease</keyword>
<organism evidence="6 7">
    <name type="scientific">Lipingzhangella rawalii</name>
    <dbReference type="NCBI Taxonomy" id="2055835"/>
    <lineage>
        <taxon>Bacteria</taxon>
        <taxon>Bacillati</taxon>
        <taxon>Actinomycetota</taxon>
        <taxon>Actinomycetes</taxon>
        <taxon>Streptosporangiales</taxon>
        <taxon>Nocardiopsidaceae</taxon>
        <taxon>Lipingzhangella</taxon>
    </lineage>
</organism>
<dbReference type="Proteomes" id="UP001250214">
    <property type="component" value="Unassembled WGS sequence"/>
</dbReference>
<dbReference type="PANTHER" id="PTHR36173">
    <property type="entry name" value="RIBONUCLEASE VAPC16-RELATED"/>
    <property type="match status" value="1"/>
</dbReference>
<evidence type="ECO:0000259" key="5">
    <source>
        <dbReference type="Pfam" id="PF01850"/>
    </source>
</evidence>
<dbReference type="InterPro" id="IPR052919">
    <property type="entry name" value="TA_system_RNase"/>
</dbReference>